<organism evidence="4 5">
    <name type="scientific">Heracleum sosnowskyi</name>
    <dbReference type="NCBI Taxonomy" id="360622"/>
    <lineage>
        <taxon>Eukaryota</taxon>
        <taxon>Viridiplantae</taxon>
        <taxon>Streptophyta</taxon>
        <taxon>Embryophyta</taxon>
        <taxon>Tracheophyta</taxon>
        <taxon>Spermatophyta</taxon>
        <taxon>Magnoliopsida</taxon>
        <taxon>eudicotyledons</taxon>
        <taxon>Gunneridae</taxon>
        <taxon>Pentapetalae</taxon>
        <taxon>asterids</taxon>
        <taxon>campanulids</taxon>
        <taxon>Apiales</taxon>
        <taxon>Apiaceae</taxon>
        <taxon>Apioideae</taxon>
        <taxon>apioid superclade</taxon>
        <taxon>Tordylieae</taxon>
        <taxon>Tordyliinae</taxon>
        <taxon>Heracleum</taxon>
    </lineage>
</organism>
<dbReference type="EMBL" id="JAUIZM010000008">
    <property type="protein sequence ID" value="KAK1371910.1"/>
    <property type="molecule type" value="Genomic_DNA"/>
</dbReference>
<dbReference type="PANTHER" id="PTHR33985:SF2">
    <property type="entry name" value="EXPRESSED PROTEIN"/>
    <property type="match status" value="1"/>
</dbReference>
<dbReference type="SMART" id="SM00554">
    <property type="entry name" value="FAS1"/>
    <property type="match status" value="2"/>
</dbReference>
<name>A0AAD8MDS7_9APIA</name>
<sequence>MPLQLTIVSIVILLASFYFGRAAAAFSTAAVTPSPESPVPYFHDEVTNLLEPILTNLGFQELAMAVPSLSDASYSTWSGPSTLFAPDDASIRACTSASCSVTRLLREHIVPGLFSLEYLKKLAFGTKIETMDPGRCITITSATDKRTNVSKIFVGGVEITRPDLFNNGLLVIHGIQGFLAPLSPFSCNVERMHSLSFPYQPHHHHPSTAPFYLMRLMLRDAMLRLRSTGFSVLSLAMKVKYAELVSLNNMTVFAIDDQSIFSGSHSYVSSVRFHIVPNRLLPIFELEKIPVGTELPTLEQGESLLVTAASGRVTPIRINYVRIKVPDVIRNLKIVVHSVYLPFPHLHNTATTTSSFGVPENNTTESCAAIEGGIPGVCASESAPTAQFQPQQQQQQQPQLDEISVKDENVAFLNGNAFQYLPSPYSLILLVTKFGMTRKL</sequence>
<feature type="domain" description="FAS1" evidence="3">
    <location>
        <begin position="46"/>
        <end position="179"/>
    </location>
</feature>
<dbReference type="Gene3D" id="2.30.180.10">
    <property type="entry name" value="FAS1 domain"/>
    <property type="match status" value="1"/>
</dbReference>
<keyword evidence="2" id="KW-0732">Signal</keyword>
<comment type="caution">
    <text evidence="4">The sequence shown here is derived from an EMBL/GenBank/DDBJ whole genome shotgun (WGS) entry which is preliminary data.</text>
</comment>
<dbReference type="AlphaFoldDB" id="A0AAD8MDS7"/>
<comment type="similarity">
    <text evidence="1">Belongs to the fasciclin-like AGP family.</text>
</comment>
<dbReference type="PANTHER" id="PTHR33985">
    <property type="entry name" value="OS02G0491300 PROTEIN-RELATED"/>
    <property type="match status" value="1"/>
</dbReference>
<dbReference type="Proteomes" id="UP001237642">
    <property type="component" value="Unassembled WGS sequence"/>
</dbReference>
<dbReference type="Pfam" id="PF02469">
    <property type="entry name" value="Fasciclin"/>
    <property type="match status" value="1"/>
</dbReference>
<gene>
    <name evidence="4" type="ORF">POM88_038002</name>
</gene>
<dbReference type="InterPro" id="IPR036378">
    <property type="entry name" value="FAS1_dom_sf"/>
</dbReference>
<evidence type="ECO:0000256" key="1">
    <source>
        <dbReference type="ARBA" id="ARBA00007843"/>
    </source>
</evidence>
<protein>
    <submittedName>
        <fullName evidence="4">Fasciclin-like arabinogalactan protein 21</fullName>
    </submittedName>
</protein>
<feature type="chain" id="PRO_5042185140" evidence="2">
    <location>
        <begin position="25"/>
        <end position="440"/>
    </location>
</feature>
<accession>A0AAD8MDS7</accession>
<dbReference type="InterPro" id="IPR000782">
    <property type="entry name" value="FAS1_domain"/>
</dbReference>
<reference evidence="4" key="1">
    <citation type="submission" date="2023-02" db="EMBL/GenBank/DDBJ databases">
        <title>Genome of toxic invasive species Heracleum sosnowskyi carries increased number of genes despite the absence of recent whole-genome duplications.</title>
        <authorList>
            <person name="Schelkunov M."/>
            <person name="Shtratnikova V."/>
            <person name="Makarenko M."/>
            <person name="Klepikova A."/>
            <person name="Omelchenko D."/>
            <person name="Novikova G."/>
            <person name="Obukhova E."/>
            <person name="Bogdanov V."/>
            <person name="Penin A."/>
            <person name="Logacheva M."/>
        </authorList>
    </citation>
    <scope>NUCLEOTIDE SEQUENCE</scope>
    <source>
        <strain evidence="4">Hsosn_3</strain>
        <tissue evidence="4">Leaf</tissue>
    </source>
</reference>
<dbReference type="InterPro" id="IPR052806">
    <property type="entry name" value="Fasciclin-like_AGP"/>
</dbReference>
<evidence type="ECO:0000259" key="3">
    <source>
        <dbReference type="PROSITE" id="PS50213"/>
    </source>
</evidence>
<evidence type="ECO:0000313" key="5">
    <source>
        <dbReference type="Proteomes" id="UP001237642"/>
    </source>
</evidence>
<dbReference type="SUPFAM" id="SSF82153">
    <property type="entry name" value="FAS1 domain"/>
    <property type="match status" value="1"/>
</dbReference>
<evidence type="ECO:0000313" key="4">
    <source>
        <dbReference type="EMBL" id="KAK1371910.1"/>
    </source>
</evidence>
<dbReference type="PROSITE" id="PS50213">
    <property type="entry name" value="FAS1"/>
    <property type="match status" value="1"/>
</dbReference>
<feature type="signal peptide" evidence="2">
    <location>
        <begin position="1"/>
        <end position="24"/>
    </location>
</feature>
<evidence type="ECO:0000256" key="2">
    <source>
        <dbReference type="SAM" id="SignalP"/>
    </source>
</evidence>
<proteinExistence type="inferred from homology"/>
<keyword evidence="5" id="KW-1185">Reference proteome</keyword>
<reference evidence="4" key="2">
    <citation type="submission" date="2023-05" db="EMBL/GenBank/DDBJ databases">
        <authorList>
            <person name="Schelkunov M.I."/>
        </authorList>
    </citation>
    <scope>NUCLEOTIDE SEQUENCE</scope>
    <source>
        <strain evidence="4">Hsosn_3</strain>
        <tissue evidence="4">Leaf</tissue>
    </source>
</reference>